<accession>A0ABQ9ZRK1</accession>
<dbReference type="Gene3D" id="1.10.287.70">
    <property type="match status" value="1"/>
</dbReference>
<dbReference type="SUPFAM" id="SSF81324">
    <property type="entry name" value="Voltage-gated potassium channels"/>
    <property type="match status" value="1"/>
</dbReference>
<dbReference type="InterPro" id="IPR051413">
    <property type="entry name" value="K/Na_HCN_channel"/>
</dbReference>
<evidence type="ECO:0000256" key="1">
    <source>
        <dbReference type="ARBA" id="ARBA00004141"/>
    </source>
</evidence>
<feature type="transmembrane region" description="Helical" evidence="5">
    <location>
        <begin position="34"/>
        <end position="53"/>
    </location>
</feature>
<organism evidence="7 8">
    <name type="scientific">Daphnia magna</name>
    <dbReference type="NCBI Taxonomy" id="35525"/>
    <lineage>
        <taxon>Eukaryota</taxon>
        <taxon>Metazoa</taxon>
        <taxon>Ecdysozoa</taxon>
        <taxon>Arthropoda</taxon>
        <taxon>Crustacea</taxon>
        <taxon>Branchiopoda</taxon>
        <taxon>Diplostraca</taxon>
        <taxon>Cladocera</taxon>
        <taxon>Anomopoda</taxon>
        <taxon>Daphniidae</taxon>
        <taxon>Daphnia</taxon>
    </lineage>
</organism>
<feature type="transmembrane region" description="Helical" evidence="5">
    <location>
        <begin position="83"/>
        <end position="105"/>
    </location>
</feature>
<feature type="transmembrane region" description="Helical" evidence="5">
    <location>
        <begin position="153"/>
        <end position="174"/>
    </location>
</feature>
<reference evidence="7 8" key="1">
    <citation type="journal article" date="2023" name="Nucleic Acids Res.">
        <title>The hologenome of Daphnia magna reveals possible DNA methylation and microbiome-mediated evolution of the host genome.</title>
        <authorList>
            <person name="Chaturvedi A."/>
            <person name="Li X."/>
            <person name="Dhandapani V."/>
            <person name="Marshall H."/>
            <person name="Kissane S."/>
            <person name="Cuenca-Cambronero M."/>
            <person name="Asole G."/>
            <person name="Calvet F."/>
            <person name="Ruiz-Romero M."/>
            <person name="Marangio P."/>
            <person name="Guigo R."/>
            <person name="Rago D."/>
            <person name="Mirbahai L."/>
            <person name="Eastwood N."/>
            <person name="Colbourne J.K."/>
            <person name="Zhou J."/>
            <person name="Mallon E."/>
            <person name="Orsini L."/>
        </authorList>
    </citation>
    <scope>NUCLEOTIDE SEQUENCE [LARGE SCALE GENOMIC DNA]</scope>
    <source>
        <strain evidence="7">LRV0_1</strain>
    </source>
</reference>
<protein>
    <recommendedName>
        <fullName evidence="6">Ion transport domain-containing protein</fullName>
    </recommendedName>
</protein>
<sequence length="200" mass="23702">MIRFYWDLGMLFLLVANLIILPVAISFFNDDLSIRWIAFNCLSDTIFMIDIVVNFRTGIMQQDNSEQVILDPKLIARHYLRTWFFLDLISSIPLDYIFLIFNQFLRMQDFSESFQILQAGRALRILRLAKLLSLVRLLRLSRLVRYVNQWEEVYVSAGSFALFSFLSFSFLLDLQISKNTRETKGKNPQKTYAQKFRKEK</sequence>
<evidence type="ECO:0000256" key="3">
    <source>
        <dbReference type="ARBA" id="ARBA00022989"/>
    </source>
</evidence>
<proteinExistence type="predicted"/>
<comment type="caution">
    <text evidence="7">The sequence shown here is derived from an EMBL/GenBank/DDBJ whole genome shotgun (WGS) entry which is preliminary data.</text>
</comment>
<dbReference type="PANTHER" id="PTHR45689">
    <property type="entry name" value="I[[H]] CHANNEL, ISOFORM E"/>
    <property type="match status" value="1"/>
</dbReference>
<evidence type="ECO:0000256" key="4">
    <source>
        <dbReference type="ARBA" id="ARBA00023136"/>
    </source>
</evidence>
<dbReference type="PANTHER" id="PTHR45689:SF5">
    <property type="entry name" value="I[[H]] CHANNEL, ISOFORM E"/>
    <property type="match status" value="1"/>
</dbReference>
<dbReference type="InterPro" id="IPR005821">
    <property type="entry name" value="Ion_trans_dom"/>
</dbReference>
<keyword evidence="2 5" id="KW-0812">Transmembrane</keyword>
<gene>
    <name evidence="7" type="ORF">OUZ56_030530</name>
</gene>
<feature type="transmembrane region" description="Helical" evidence="5">
    <location>
        <begin position="7"/>
        <end position="28"/>
    </location>
</feature>
<keyword evidence="8" id="KW-1185">Reference proteome</keyword>
<keyword evidence="4 5" id="KW-0472">Membrane</keyword>
<evidence type="ECO:0000256" key="5">
    <source>
        <dbReference type="SAM" id="Phobius"/>
    </source>
</evidence>
<evidence type="ECO:0000313" key="8">
    <source>
        <dbReference type="Proteomes" id="UP001234178"/>
    </source>
</evidence>
<evidence type="ECO:0000256" key="2">
    <source>
        <dbReference type="ARBA" id="ARBA00022692"/>
    </source>
</evidence>
<dbReference type="EMBL" id="JAOYFB010000005">
    <property type="protein sequence ID" value="KAK4015556.1"/>
    <property type="molecule type" value="Genomic_DNA"/>
</dbReference>
<evidence type="ECO:0000259" key="6">
    <source>
        <dbReference type="Pfam" id="PF00520"/>
    </source>
</evidence>
<feature type="domain" description="Ion transport" evidence="6">
    <location>
        <begin position="4"/>
        <end position="166"/>
    </location>
</feature>
<comment type="subcellular location">
    <subcellularLocation>
        <location evidence="1">Membrane</location>
        <topology evidence="1">Multi-pass membrane protein</topology>
    </subcellularLocation>
</comment>
<dbReference type="Pfam" id="PF00520">
    <property type="entry name" value="Ion_trans"/>
    <property type="match status" value="1"/>
</dbReference>
<name>A0ABQ9ZRK1_9CRUS</name>
<keyword evidence="3 5" id="KW-1133">Transmembrane helix</keyword>
<evidence type="ECO:0000313" key="7">
    <source>
        <dbReference type="EMBL" id="KAK4015556.1"/>
    </source>
</evidence>
<dbReference type="Proteomes" id="UP001234178">
    <property type="component" value="Unassembled WGS sequence"/>
</dbReference>